<evidence type="ECO:0000313" key="2">
    <source>
        <dbReference type="Proteomes" id="UP000265520"/>
    </source>
</evidence>
<protein>
    <submittedName>
        <fullName evidence="1">Uncharacterized protein</fullName>
    </submittedName>
</protein>
<dbReference type="Proteomes" id="UP000265520">
    <property type="component" value="Unassembled WGS sequence"/>
</dbReference>
<dbReference type="AlphaFoldDB" id="A0A392VA65"/>
<sequence length="44" mass="4780">GFAGGGESNSARKRYVRHSIFEVLSVGHQIFPPGPYISFNVEDG</sequence>
<keyword evidence="2" id="KW-1185">Reference proteome</keyword>
<evidence type="ECO:0000313" key="1">
    <source>
        <dbReference type="EMBL" id="MCI83360.1"/>
    </source>
</evidence>
<name>A0A392VA65_9FABA</name>
<organism evidence="1 2">
    <name type="scientific">Trifolium medium</name>
    <dbReference type="NCBI Taxonomy" id="97028"/>
    <lineage>
        <taxon>Eukaryota</taxon>
        <taxon>Viridiplantae</taxon>
        <taxon>Streptophyta</taxon>
        <taxon>Embryophyta</taxon>
        <taxon>Tracheophyta</taxon>
        <taxon>Spermatophyta</taxon>
        <taxon>Magnoliopsida</taxon>
        <taxon>eudicotyledons</taxon>
        <taxon>Gunneridae</taxon>
        <taxon>Pentapetalae</taxon>
        <taxon>rosids</taxon>
        <taxon>fabids</taxon>
        <taxon>Fabales</taxon>
        <taxon>Fabaceae</taxon>
        <taxon>Papilionoideae</taxon>
        <taxon>50 kb inversion clade</taxon>
        <taxon>NPAAA clade</taxon>
        <taxon>Hologalegina</taxon>
        <taxon>IRL clade</taxon>
        <taxon>Trifolieae</taxon>
        <taxon>Trifolium</taxon>
    </lineage>
</organism>
<dbReference type="EMBL" id="LXQA011065134">
    <property type="protein sequence ID" value="MCI83360.1"/>
    <property type="molecule type" value="Genomic_DNA"/>
</dbReference>
<accession>A0A392VA65</accession>
<reference evidence="1 2" key="1">
    <citation type="journal article" date="2018" name="Front. Plant Sci.">
        <title>Red Clover (Trifolium pratense) and Zigzag Clover (T. medium) - A Picture of Genomic Similarities and Differences.</title>
        <authorList>
            <person name="Dluhosova J."/>
            <person name="Istvanek J."/>
            <person name="Nedelnik J."/>
            <person name="Repkova J."/>
        </authorList>
    </citation>
    <scope>NUCLEOTIDE SEQUENCE [LARGE SCALE GENOMIC DNA]</scope>
    <source>
        <strain evidence="2">cv. 10/8</strain>
        <tissue evidence="1">Leaf</tissue>
    </source>
</reference>
<feature type="non-terminal residue" evidence="1">
    <location>
        <position position="1"/>
    </location>
</feature>
<proteinExistence type="predicted"/>
<comment type="caution">
    <text evidence="1">The sequence shown here is derived from an EMBL/GenBank/DDBJ whole genome shotgun (WGS) entry which is preliminary data.</text>
</comment>